<feature type="compositionally biased region" description="Basic and acidic residues" evidence="1">
    <location>
        <begin position="43"/>
        <end position="56"/>
    </location>
</feature>
<dbReference type="EMBL" id="JBFDAA010000020">
    <property type="protein sequence ID" value="KAL1115486.1"/>
    <property type="molecule type" value="Genomic_DNA"/>
</dbReference>
<name>A0ABD0XW41_9HEMI</name>
<proteinExistence type="predicted"/>
<sequence length="111" mass="12520">MAIGRNRLGLTNSQQETTDHDSIIYTDLRGMENTAMSPFGGRQRREGHREKADPNALERHWSCDQDVVPHFGGRPPPRALQPPATYLSLGRTRYKGYPACPLLPRFYSIPG</sequence>
<evidence type="ECO:0000256" key="1">
    <source>
        <dbReference type="SAM" id="MobiDB-lite"/>
    </source>
</evidence>
<keyword evidence="3" id="KW-1185">Reference proteome</keyword>
<dbReference type="AlphaFoldDB" id="A0ABD0XW41"/>
<accession>A0ABD0XW41</accession>
<reference evidence="2 3" key="1">
    <citation type="submission" date="2024-07" db="EMBL/GenBank/DDBJ databases">
        <title>Chromosome-level genome assembly of the water stick insect Ranatra chinensis (Heteroptera: Nepidae).</title>
        <authorList>
            <person name="Liu X."/>
        </authorList>
    </citation>
    <scope>NUCLEOTIDE SEQUENCE [LARGE SCALE GENOMIC DNA]</scope>
    <source>
        <strain evidence="2">Cailab_2021Rc</strain>
        <tissue evidence="2">Muscle</tissue>
    </source>
</reference>
<feature type="region of interest" description="Disordered" evidence="1">
    <location>
        <begin position="36"/>
        <end position="56"/>
    </location>
</feature>
<feature type="region of interest" description="Disordered" evidence="1">
    <location>
        <begin position="1"/>
        <end position="20"/>
    </location>
</feature>
<dbReference type="Proteomes" id="UP001558652">
    <property type="component" value="Unassembled WGS sequence"/>
</dbReference>
<evidence type="ECO:0000313" key="2">
    <source>
        <dbReference type="EMBL" id="KAL1115486.1"/>
    </source>
</evidence>
<evidence type="ECO:0000313" key="3">
    <source>
        <dbReference type="Proteomes" id="UP001558652"/>
    </source>
</evidence>
<gene>
    <name evidence="2" type="ORF">AAG570_007516</name>
</gene>
<comment type="caution">
    <text evidence="2">The sequence shown here is derived from an EMBL/GenBank/DDBJ whole genome shotgun (WGS) entry which is preliminary data.</text>
</comment>
<protein>
    <submittedName>
        <fullName evidence="2">Uncharacterized protein</fullName>
    </submittedName>
</protein>
<organism evidence="2 3">
    <name type="scientific">Ranatra chinensis</name>
    <dbReference type="NCBI Taxonomy" id="642074"/>
    <lineage>
        <taxon>Eukaryota</taxon>
        <taxon>Metazoa</taxon>
        <taxon>Ecdysozoa</taxon>
        <taxon>Arthropoda</taxon>
        <taxon>Hexapoda</taxon>
        <taxon>Insecta</taxon>
        <taxon>Pterygota</taxon>
        <taxon>Neoptera</taxon>
        <taxon>Paraneoptera</taxon>
        <taxon>Hemiptera</taxon>
        <taxon>Heteroptera</taxon>
        <taxon>Panheteroptera</taxon>
        <taxon>Nepomorpha</taxon>
        <taxon>Nepidae</taxon>
        <taxon>Ranatrinae</taxon>
        <taxon>Ranatra</taxon>
    </lineage>
</organism>